<evidence type="ECO:0000313" key="4">
    <source>
        <dbReference type="EMBL" id="AQK71537.1"/>
    </source>
</evidence>
<reference evidence="4" key="1">
    <citation type="submission" date="2015-12" db="EMBL/GenBank/DDBJ databases">
        <title>Update maize B73 reference genome by single molecule sequencing technologies.</title>
        <authorList>
            <consortium name="Maize Genome Sequencing Project"/>
            <person name="Ware D."/>
        </authorList>
    </citation>
    <scope>NUCLEOTIDE SEQUENCE</scope>
    <source>
        <tissue evidence="4">Seedling</tissue>
    </source>
</reference>
<evidence type="ECO:0000256" key="3">
    <source>
        <dbReference type="ARBA" id="ARBA00022833"/>
    </source>
</evidence>
<organism evidence="4">
    <name type="scientific">Zea mays</name>
    <name type="common">Maize</name>
    <dbReference type="NCBI Taxonomy" id="4577"/>
    <lineage>
        <taxon>Eukaryota</taxon>
        <taxon>Viridiplantae</taxon>
        <taxon>Streptophyta</taxon>
        <taxon>Embryophyta</taxon>
        <taxon>Tracheophyta</taxon>
        <taxon>Spermatophyta</taxon>
        <taxon>Magnoliopsida</taxon>
        <taxon>Liliopsida</taxon>
        <taxon>Poales</taxon>
        <taxon>Poaceae</taxon>
        <taxon>PACMAD clade</taxon>
        <taxon>Panicoideae</taxon>
        <taxon>Andropogonodae</taxon>
        <taxon>Andropogoneae</taxon>
        <taxon>Tripsacinae</taxon>
        <taxon>Zea</taxon>
    </lineage>
</organism>
<dbReference type="Pfam" id="PF04968">
    <property type="entry name" value="CHORD"/>
    <property type="match status" value="1"/>
</dbReference>
<name>A0A1D6HA07_MAIZE</name>
<dbReference type="GO" id="GO:0046872">
    <property type="term" value="F:metal ion binding"/>
    <property type="evidence" value="ECO:0007669"/>
    <property type="project" value="UniProtKB-KW"/>
</dbReference>
<dbReference type="AlphaFoldDB" id="A0A1D6HA07"/>
<evidence type="ECO:0000256" key="2">
    <source>
        <dbReference type="ARBA" id="ARBA00022737"/>
    </source>
</evidence>
<gene>
    <name evidence="4" type="ORF">ZEAMMB73_Zm00001d016716</name>
</gene>
<accession>A0A1D6HA07</accession>
<proteinExistence type="predicted"/>
<sequence length="49" mass="5211">MSTTTEAAKSGSAAPVRCQRIGCDAIFTNDDNREGSCQYHPSAVSFLLC</sequence>
<dbReference type="GO" id="GO:0007229">
    <property type="term" value="P:integrin-mediated signaling pathway"/>
    <property type="evidence" value="ECO:0007669"/>
    <property type="project" value="UniProtKB-KW"/>
</dbReference>
<protein>
    <submittedName>
        <fullName evidence="4">Integrin beta-1-binding protein 2</fullName>
    </submittedName>
</protein>
<keyword evidence="2" id="KW-0677">Repeat</keyword>
<dbReference type="InterPro" id="IPR007051">
    <property type="entry name" value="CHORD_dom"/>
</dbReference>
<dbReference type="EMBL" id="CM000781">
    <property type="protein sequence ID" value="AQK71537.1"/>
    <property type="molecule type" value="Genomic_DNA"/>
</dbReference>
<dbReference type="Gene3D" id="4.10.1130.20">
    <property type="match status" value="1"/>
</dbReference>
<keyword evidence="4" id="KW-0401">Integrin</keyword>
<keyword evidence="1" id="KW-0479">Metal-binding</keyword>
<keyword evidence="3" id="KW-0862">Zinc</keyword>
<evidence type="ECO:0000256" key="1">
    <source>
        <dbReference type="ARBA" id="ARBA00022723"/>
    </source>
</evidence>